<evidence type="ECO:0000313" key="3">
    <source>
        <dbReference type="Proteomes" id="UP000769766"/>
    </source>
</evidence>
<dbReference type="InterPro" id="IPR058240">
    <property type="entry name" value="rSAM_sf"/>
</dbReference>
<reference evidence="2" key="1">
    <citation type="submission" date="2020-07" db="EMBL/GenBank/DDBJ databases">
        <title>Huge and variable diversity of episymbiotic CPR bacteria and DPANN archaea in groundwater ecosystems.</title>
        <authorList>
            <person name="He C.Y."/>
            <person name="Keren R."/>
            <person name="Whittaker M."/>
            <person name="Farag I.F."/>
            <person name="Doudna J."/>
            <person name="Cate J.H.D."/>
            <person name="Banfield J.F."/>
        </authorList>
    </citation>
    <scope>NUCLEOTIDE SEQUENCE</scope>
    <source>
        <strain evidence="2">NC_groundwater_672_Ag_B-0.1um_62_36</strain>
    </source>
</reference>
<comment type="caution">
    <text evidence="2">The sequence shown here is derived from an EMBL/GenBank/DDBJ whole genome shotgun (WGS) entry which is preliminary data.</text>
</comment>
<protein>
    <submittedName>
        <fullName evidence="2">SPASM domain-containing protein</fullName>
    </submittedName>
</protein>
<dbReference type="InterPro" id="IPR023885">
    <property type="entry name" value="4Fe4S-binding_SPASM_dom"/>
</dbReference>
<name>A0A932CRP5_UNCTE</name>
<dbReference type="EMBL" id="JACPRF010000438">
    <property type="protein sequence ID" value="MBI2878044.1"/>
    <property type="molecule type" value="Genomic_DNA"/>
</dbReference>
<dbReference type="AlphaFoldDB" id="A0A932CRP5"/>
<dbReference type="SUPFAM" id="SSF102114">
    <property type="entry name" value="Radical SAM enzymes"/>
    <property type="match status" value="1"/>
</dbReference>
<evidence type="ECO:0000259" key="1">
    <source>
        <dbReference type="Pfam" id="PF13186"/>
    </source>
</evidence>
<gene>
    <name evidence="2" type="ORF">HYY20_14300</name>
</gene>
<dbReference type="Proteomes" id="UP000769766">
    <property type="component" value="Unassembled WGS sequence"/>
</dbReference>
<dbReference type="PANTHER" id="PTHR11228">
    <property type="entry name" value="RADICAL SAM DOMAIN PROTEIN"/>
    <property type="match status" value="1"/>
</dbReference>
<dbReference type="InterPro" id="IPR013785">
    <property type="entry name" value="Aldolase_TIM"/>
</dbReference>
<proteinExistence type="predicted"/>
<dbReference type="Pfam" id="PF13186">
    <property type="entry name" value="SPASM"/>
    <property type="match status" value="1"/>
</dbReference>
<dbReference type="NCBIfam" id="TIGR04085">
    <property type="entry name" value="rSAM_more_4Fe4S"/>
    <property type="match status" value="1"/>
</dbReference>
<sequence length="99" mass="11298">MAYCHTNLLIEPDGRVSPCAFLVNFTAGNIFQQSLAEIVEQHRVELLLFHDVKGYCGESCENRDVCYGCRANAYHYLGDITASDPKCYMNPEAREYYFS</sequence>
<accession>A0A932CRP5</accession>
<organism evidence="2 3">
    <name type="scientific">Tectimicrobiota bacterium</name>
    <dbReference type="NCBI Taxonomy" id="2528274"/>
    <lineage>
        <taxon>Bacteria</taxon>
        <taxon>Pseudomonadati</taxon>
        <taxon>Nitrospinota/Tectimicrobiota group</taxon>
        <taxon>Candidatus Tectimicrobiota</taxon>
    </lineage>
</organism>
<dbReference type="Gene3D" id="3.20.20.70">
    <property type="entry name" value="Aldolase class I"/>
    <property type="match status" value="1"/>
</dbReference>
<dbReference type="InterPro" id="IPR050377">
    <property type="entry name" value="Radical_SAM_PqqE_MftC-like"/>
</dbReference>
<dbReference type="PANTHER" id="PTHR11228:SF7">
    <property type="entry name" value="PQQA PEPTIDE CYCLASE"/>
    <property type="match status" value="1"/>
</dbReference>
<feature type="domain" description="4Fe4S-binding SPASM" evidence="1">
    <location>
        <begin position="6"/>
        <end position="61"/>
    </location>
</feature>
<evidence type="ECO:0000313" key="2">
    <source>
        <dbReference type="EMBL" id="MBI2878044.1"/>
    </source>
</evidence>